<keyword evidence="1" id="KW-0812">Transmembrane</keyword>
<dbReference type="NCBIfam" id="NF008528">
    <property type="entry name" value="PRK11463.1-2"/>
    <property type="match status" value="1"/>
</dbReference>
<dbReference type="RefSeq" id="WP_311345865.1">
    <property type="nucleotide sequence ID" value="NZ_JAVREI010000010.1"/>
</dbReference>
<keyword evidence="1" id="KW-1133">Transmembrane helix</keyword>
<reference evidence="3" key="1">
    <citation type="submission" date="2023-07" db="EMBL/GenBank/DDBJ databases">
        <title>30 novel species of actinomycetes from the DSMZ collection.</title>
        <authorList>
            <person name="Nouioui I."/>
        </authorList>
    </citation>
    <scope>NUCLEOTIDE SEQUENCE [LARGE SCALE GENOMIC DNA]</scope>
    <source>
        <strain evidence="3">DSM 46792</strain>
    </source>
</reference>
<proteinExistence type="predicted"/>
<accession>A0ABU2KA46</accession>
<dbReference type="InterPro" id="IPR007313">
    <property type="entry name" value="FxsA"/>
</dbReference>
<dbReference type="Proteomes" id="UP001183222">
    <property type="component" value="Unassembled WGS sequence"/>
</dbReference>
<gene>
    <name evidence="2" type="ORF">RM425_14175</name>
</gene>
<comment type="caution">
    <text evidence="2">The sequence shown here is derived from an EMBL/GenBank/DDBJ whole genome shotgun (WGS) entry which is preliminary data.</text>
</comment>
<evidence type="ECO:0000313" key="3">
    <source>
        <dbReference type="Proteomes" id="UP001183222"/>
    </source>
</evidence>
<name>A0ABU2KA46_9ACTN</name>
<evidence type="ECO:0000313" key="2">
    <source>
        <dbReference type="EMBL" id="MDT0277052.1"/>
    </source>
</evidence>
<dbReference type="Pfam" id="PF04186">
    <property type="entry name" value="FxsA"/>
    <property type="match status" value="1"/>
</dbReference>
<feature type="transmembrane region" description="Helical" evidence="1">
    <location>
        <begin position="16"/>
        <end position="36"/>
    </location>
</feature>
<dbReference type="PANTHER" id="PTHR35335">
    <property type="entry name" value="UPF0716 PROTEIN FXSA"/>
    <property type="match status" value="1"/>
</dbReference>
<protein>
    <submittedName>
        <fullName evidence="2">FxsA family protein</fullName>
    </submittedName>
</protein>
<dbReference type="PANTHER" id="PTHR35335:SF1">
    <property type="entry name" value="UPF0716 PROTEIN FXSA"/>
    <property type="match status" value="1"/>
</dbReference>
<evidence type="ECO:0000256" key="1">
    <source>
        <dbReference type="SAM" id="Phobius"/>
    </source>
</evidence>
<feature type="transmembrane region" description="Helical" evidence="1">
    <location>
        <begin position="82"/>
        <end position="101"/>
    </location>
</feature>
<sequence>MTSSRVGTGVGRRIRIAVGLLALAEVVVFVLVAQWIGAGATVLLALATSALGWALLARQGTRALTELRESARTRSPGAGRDLGNAGLVAVGGLLMVLPGFIGDLLGLLCLLPGTRSLVRAALTRLITSRLPVGLRPPVRVDSVRTAEVPRHDAAHAAPLVIEGEVLRGPDGRPLR</sequence>
<keyword evidence="3" id="KW-1185">Reference proteome</keyword>
<dbReference type="EMBL" id="JAVREI010000010">
    <property type="protein sequence ID" value="MDT0277052.1"/>
    <property type="molecule type" value="Genomic_DNA"/>
</dbReference>
<organism evidence="2 3">
    <name type="scientific">Blastococcus goldschmidtiae</name>
    <dbReference type="NCBI Taxonomy" id="3075546"/>
    <lineage>
        <taxon>Bacteria</taxon>
        <taxon>Bacillati</taxon>
        <taxon>Actinomycetota</taxon>
        <taxon>Actinomycetes</taxon>
        <taxon>Geodermatophilales</taxon>
        <taxon>Geodermatophilaceae</taxon>
        <taxon>Blastococcus</taxon>
    </lineage>
</organism>
<keyword evidence="1" id="KW-0472">Membrane</keyword>